<reference evidence="1 2" key="1">
    <citation type="journal article" date="2010" name="Nature">
        <title>The Ectocarpus genome and the independent evolution of multicellularity in brown algae.</title>
        <authorList>
            <person name="Cock J.M."/>
            <person name="Sterck L."/>
            <person name="Rouze P."/>
            <person name="Scornet D."/>
            <person name="Allen A.E."/>
            <person name="Amoutzias G."/>
            <person name="Anthouard V."/>
            <person name="Artiguenave F."/>
            <person name="Aury J.M."/>
            <person name="Badger J.H."/>
            <person name="Beszteri B."/>
            <person name="Billiau K."/>
            <person name="Bonnet E."/>
            <person name="Bothwell J.H."/>
            <person name="Bowler C."/>
            <person name="Boyen C."/>
            <person name="Brownlee C."/>
            <person name="Carrano C.J."/>
            <person name="Charrier B."/>
            <person name="Cho G.Y."/>
            <person name="Coelho S.M."/>
            <person name="Collen J."/>
            <person name="Corre E."/>
            <person name="Da Silva C."/>
            <person name="Delage L."/>
            <person name="Delaroque N."/>
            <person name="Dittami S.M."/>
            <person name="Doulbeau S."/>
            <person name="Elias M."/>
            <person name="Farnham G."/>
            <person name="Gachon C.M."/>
            <person name="Gschloessl B."/>
            <person name="Heesch S."/>
            <person name="Jabbari K."/>
            <person name="Jubin C."/>
            <person name="Kawai H."/>
            <person name="Kimura K."/>
            <person name="Kloareg B."/>
            <person name="Kupper F.C."/>
            <person name="Lang D."/>
            <person name="Le Bail A."/>
            <person name="Leblanc C."/>
            <person name="Lerouge P."/>
            <person name="Lohr M."/>
            <person name="Lopez P.J."/>
            <person name="Martens C."/>
            <person name="Maumus F."/>
            <person name="Michel G."/>
            <person name="Miranda-Saavedra D."/>
            <person name="Morales J."/>
            <person name="Moreau H."/>
            <person name="Motomura T."/>
            <person name="Nagasato C."/>
            <person name="Napoli C.A."/>
            <person name="Nelson D.R."/>
            <person name="Nyvall-Collen P."/>
            <person name="Peters A.F."/>
            <person name="Pommier C."/>
            <person name="Potin P."/>
            <person name="Poulain J."/>
            <person name="Quesneville H."/>
            <person name="Read B."/>
            <person name="Rensing S.A."/>
            <person name="Ritter A."/>
            <person name="Rousvoal S."/>
            <person name="Samanta M."/>
            <person name="Samson G."/>
            <person name="Schroeder D.C."/>
            <person name="Segurens B."/>
            <person name="Strittmatter M."/>
            <person name="Tonon T."/>
            <person name="Tregear J.W."/>
            <person name="Valentin K."/>
            <person name="von Dassow P."/>
            <person name="Yamagishi T."/>
            <person name="Van de Peer Y."/>
            <person name="Wincker P."/>
        </authorList>
    </citation>
    <scope>NUCLEOTIDE SEQUENCE [LARGE SCALE GENOMIC DNA]</scope>
    <source>
        <strain evidence="2">Ec32 / CCAP1310/4</strain>
    </source>
</reference>
<protein>
    <submittedName>
        <fullName evidence="1">Uncharacterized protein</fullName>
    </submittedName>
</protein>
<dbReference type="SUPFAM" id="SSF81531">
    <property type="entry name" value="Non-heme 11 kDa protein of cytochrome bc1 complex (Ubiquinol-cytochrome c reductase)"/>
    <property type="match status" value="1"/>
</dbReference>
<sequence>MSVENDMRAEEHEISNPVEECKKWQKKYYRCVKKFGRGYMRGEARSEERDDCLERFDDFQKCVLDAARKMQEQRSARKGWW</sequence>
<keyword evidence="2" id="KW-1185">Reference proteome</keyword>
<dbReference type="InParanoid" id="D8LGY6"/>
<organism evidence="1 2">
    <name type="scientific">Ectocarpus siliculosus</name>
    <name type="common">Brown alga</name>
    <name type="synonym">Conferva siliculosa</name>
    <dbReference type="NCBI Taxonomy" id="2880"/>
    <lineage>
        <taxon>Eukaryota</taxon>
        <taxon>Sar</taxon>
        <taxon>Stramenopiles</taxon>
        <taxon>Ochrophyta</taxon>
        <taxon>PX clade</taxon>
        <taxon>Phaeophyceae</taxon>
        <taxon>Ectocarpales</taxon>
        <taxon>Ectocarpaceae</taxon>
        <taxon>Ectocarpus</taxon>
    </lineage>
</organism>
<gene>
    <name evidence="1" type="ORF">Esi_0182_0031</name>
</gene>
<name>D8LGY6_ECTSI</name>
<dbReference type="InterPro" id="IPR036811">
    <property type="entry name" value="Ubol_cytC_Rdtase_hinge_dom_sf"/>
</dbReference>
<dbReference type="EMBL" id="FN649742">
    <property type="protein sequence ID" value="CBN75839.1"/>
    <property type="molecule type" value="Genomic_DNA"/>
</dbReference>
<accession>D8LGY6</accession>
<dbReference type="Gene3D" id="1.10.287.20">
    <property type="entry name" value="Ubiquinol-cytochrome C reductase hinge domain"/>
    <property type="match status" value="1"/>
</dbReference>
<proteinExistence type="predicted"/>
<dbReference type="AlphaFoldDB" id="D8LGY6"/>
<dbReference type="Proteomes" id="UP000002630">
    <property type="component" value="Linkage Group LG17"/>
</dbReference>
<evidence type="ECO:0000313" key="2">
    <source>
        <dbReference type="Proteomes" id="UP000002630"/>
    </source>
</evidence>
<dbReference type="OrthoDB" id="10269628at2759"/>
<dbReference type="EMBL" id="FN648307">
    <property type="protein sequence ID" value="CBN75839.1"/>
    <property type="molecule type" value="Genomic_DNA"/>
</dbReference>
<evidence type="ECO:0000313" key="1">
    <source>
        <dbReference type="EMBL" id="CBN75839.1"/>
    </source>
</evidence>